<dbReference type="PANTHER" id="PTHR43133:SF8">
    <property type="entry name" value="RNA POLYMERASE SIGMA FACTOR HI_1459-RELATED"/>
    <property type="match status" value="1"/>
</dbReference>
<keyword evidence="2" id="KW-0805">Transcription regulation</keyword>
<evidence type="ECO:0000313" key="8">
    <source>
        <dbReference type="EMBL" id="SEK97570.1"/>
    </source>
</evidence>
<dbReference type="GO" id="GO:0016987">
    <property type="term" value="F:sigma factor activity"/>
    <property type="evidence" value="ECO:0007669"/>
    <property type="project" value="UniProtKB-KW"/>
</dbReference>
<name>A0A1H7LFF5_9FIRM</name>
<sequence length="187" mass="21420">MRDEEIIELYFNRNERAIEETDVKYGNYLASIAGNILKCPEDVEEALDDTYMKAWKRIPPTRPQILRIFLGKIARNIAFNKYENMTAKKRGGGEIAEVLDELEECIPDSSDVEGSILGAELSRIIRDFVNNLPDREAYIFSCRYFYTEDISTIAKKFGMTQNNVSVTLSRLRGKLQSTLVREGYLAS</sequence>
<keyword evidence="5" id="KW-0804">Transcription</keyword>
<dbReference type="RefSeq" id="WP_074791975.1">
    <property type="nucleotide sequence ID" value="NZ_FNZX01000016.1"/>
</dbReference>
<dbReference type="Gene3D" id="1.10.1740.10">
    <property type="match status" value="1"/>
</dbReference>
<dbReference type="InterPro" id="IPR013249">
    <property type="entry name" value="RNA_pol_sigma70_r4_t2"/>
</dbReference>
<evidence type="ECO:0000256" key="2">
    <source>
        <dbReference type="ARBA" id="ARBA00023015"/>
    </source>
</evidence>
<dbReference type="SUPFAM" id="SSF88659">
    <property type="entry name" value="Sigma3 and sigma4 domains of RNA polymerase sigma factors"/>
    <property type="match status" value="1"/>
</dbReference>
<evidence type="ECO:0000256" key="1">
    <source>
        <dbReference type="ARBA" id="ARBA00010641"/>
    </source>
</evidence>
<gene>
    <name evidence="8" type="ORF">SAMN02910377_02335</name>
</gene>
<feature type="domain" description="RNA polymerase sigma-70 region 2" evidence="6">
    <location>
        <begin position="24"/>
        <end position="80"/>
    </location>
</feature>
<dbReference type="Pfam" id="PF08281">
    <property type="entry name" value="Sigma70_r4_2"/>
    <property type="match status" value="1"/>
</dbReference>
<dbReference type="EMBL" id="FNZX01000016">
    <property type="protein sequence ID" value="SEK97570.1"/>
    <property type="molecule type" value="Genomic_DNA"/>
</dbReference>
<dbReference type="InterPro" id="IPR013325">
    <property type="entry name" value="RNA_pol_sigma_r2"/>
</dbReference>
<comment type="similarity">
    <text evidence="1">Belongs to the sigma-70 factor family. ECF subfamily.</text>
</comment>
<dbReference type="InterPro" id="IPR039425">
    <property type="entry name" value="RNA_pol_sigma-70-like"/>
</dbReference>
<evidence type="ECO:0000256" key="4">
    <source>
        <dbReference type="ARBA" id="ARBA00023125"/>
    </source>
</evidence>
<evidence type="ECO:0000313" key="9">
    <source>
        <dbReference type="Proteomes" id="UP000182321"/>
    </source>
</evidence>
<keyword evidence="4" id="KW-0238">DNA-binding</keyword>
<evidence type="ECO:0000259" key="6">
    <source>
        <dbReference type="Pfam" id="PF04542"/>
    </source>
</evidence>
<evidence type="ECO:0000259" key="7">
    <source>
        <dbReference type="Pfam" id="PF08281"/>
    </source>
</evidence>
<reference evidence="9" key="1">
    <citation type="submission" date="2016-10" db="EMBL/GenBank/DDBJ databases">
        <authorList>
            <person name="Varghese N."/>
        </authorList>
    </citation>
    <scope>NUCLEOTIDE SEQUENCE [LARGE SCALE GENOMIC DNA]</scope>
    <source>
        <strain evidence="9">ACV-9</strain>
    </source>
</reference>
<dbReference type="NCBIfam" id="TIGR02937">
    <property type="entry name" value="sigma70-ECF"/>
    <property type="match status" value="1"/>
</dbReference>
<evidence type="ECO:0000256" key="3">
    <source>
        <dbReference type="ARBA" id="ARBA00023082"/>
    </source>
</evidence>
<feature type="domain" description="RNA polymerase sigma factor 70 region 4 type 2" evidence="7">
    <location>
        <begin position="123"/>
        <end position="175"/>
    </location>
</feature>
<dbReference type="InterPro" id="IPR007627">
    <property type="entry name" value="RNA_pol_sigma70_r2"/>
</dbReference>
<dbReference type="PANTHER" id="PTHR43133">
    <property type="entry name" value="RNA POLYMERASE ECF-TYPE SIGMA FACTO"/>
    <property type="match status" value="1"/>
</dbReference>
<dbReference type="SUPFAM" id="SSF88946">
    <property type="entry name" value="Sigma2 domain of RNA polymerase sigma factors"/>
    <property type="match status" value="1"/>
</dbReference>
<organism evidence="8 9">
    <name type="scientific">Pseudobutyrivibrio ruminis</name>
    <dbReference type="NCBI Taxonomy" id="46206"/>
    <lineage>
        <taxon>Bacteria</taxon>
        <taxon>Bacillati</taxon>
        <taxon>Bacillota</taxon>
        <taxon>Clostridia</taxon>
        <taxon>Lachnospirales</taxon>
        <taxon>Lachnospiraceae</taxon>
        <taxon>Pseudobutyrivibrio</taxon>
    </lineage>
</organism>
<dbReference type="GO" id="GO:0006352">
    <property type="term" value="P:DNA-templated transcription initiation"/>
    <property type="evidence" value="ECO:0007669"/>
    <property type="project" value="InterPro"/>
</dbReference>
<dbReference type="Gene3D" id="1.20.140.160">
    <property type="match status" value="1"/>
</dbReference>
<dbReference type="Proteomes" id="UP000182321">
    <property type="component" value="Unassembled WGS sequence"/>
</dbReference>
<dbReference type="Pfam" id="PF04542">
    <property type="entry name" value="Sigma70_r2"/>
    <property type="match status" value="1"/>
</dbReference>
<keyword evidence="9" id="KW-1185">Reference proteome</keyword>
<dbReference type="InterPro" id="IPR014284">
    <property type="entry name" value="RNA_pol_sigma-70_dom"/>
</dbReference>
<evidence type="ECO:0000256" key="5">
    <source>
        <dbReference type="ARBA" id="ARBA00023163"/>
    </source>
</evidence>
<accession>A0A1H7LFF5</accession>
<proteinExistence type="inferred from homology"/>
<keyword evidence="3" id="KW-0731">Sigma factor</keyword>
<dbReference type="GO" id="GO:0003677">
    <property type="term" value="F:DNA binding"/>
    <property type="evidence" value="ECO:0007669"/>
    <property type="project" value="UniProtKB-KW"/>
</dbReference>
<dbReference type="InterPro" id="IPR013324">
    <property type="entry name" value="RNA_pol_sigma_r3/r4-like"/>
</dbReference>
<dbReference type="AlphaFoldDB" id="A0A1H7LFF5"/>
<protein>
    <submittedName>
        <fullName evidence="8">RNA polymerase sigma-70 factor, ECF subfamily</fullName>
    </submittedName>
</protein>